<dbReference type="EMBL" id="ML993593">
    <property type="protein sequence ID" value="KAF2167491.1"/>
    <property type="molecule type" value="Genomic_DNA"/>
</dbReference>
<proteinExistence type="predicted"/>
<dbReference type="RefSeq" id="XP_033668380.1">
    <property type="nucleotide sequence ID" value="XM_033812586.1"/>
</dbReference>
<dbReference type="InterPro" id="IPR004827">
    <property type="entry name" value="bZIP"/>
</dbReference>
<evidence type="ECO:0000259" key="2">
    <source>
        <dbReference type="PROSITE" id="PS00036"/>
    </source>
</evidence>
<dbReference type="CDD" id="cd14688">
    <property type="entry name" value="bZIP_YAP"/>
    <property type="match status" value="1"/>
</dbReference>
<evidence type="ECO:0000313" key="3">
    <source>
        <dbReference type="EMBL" id="KAF2167491.1"/>
    </source>
</evidence>
<accession>A0A6A6CKC6</accession>
<dbReference type="InterPro" id="IPR046347">
    <property type="entry name" value="bZIP_sf"/>
</dbReference>
<gene>
    <name evidence="3" type="ORF">M409DRAFT_54090</name>
</gene>
<feature type="region of interest" description="Disordered" evidence="1">
    <location>
        <begin position="1"/>
        <end position="24"/>
    </location>
</feature>
<dbReference type="GO" id="GO:0003700">
    <property type="term" value="F:DNA-binding transcription factor activity"/>
    <property type="evidence" value="ECO:0007669"/>
    <property type="project" value="InterPro"/>
</dbReference>
<organism evidence="3 4">
    <name type="scientific">Zasmidium cellare ATCC 36951</name>
    <dbReference type="NCBI Taxonomy" id="1080233"/>
    <lineage>
        <taxon>Eukaryota</taxon>
        <taxon>Fungi</taxon>
        <taxon>Dikarya</taxon>
        <taxon>Ascomycota</taxon>
        <taxon>Pezizomycotina</taxon>
        <taxon>Dothideomycetes</taxon>
        <taxon>Dothideomycetidae</taxon>
        <taxon>Mycosphaerellales</taxon>
        <taxon>Mycosphaerellaceae</taxon>
        <taxon>Zasmidium</taxon>
    </lineage>
</organism>
<dbReference type="Proteomes" id="UP000799537">
    <property type="component" value="Unassembled WGS sequence"/>
</dbReference>
<evidence type="ECO:0000313" key="4">
    <source>
        <dbReference type="Proteomes" id="UP000799537"/>
    </source>
</evidence>
<feature type="region of interest" description="Disordered" evidence="1">
    <location>
        <begin position="59"/>
        <end position="131"/>
    </location>
</feature>
<dbReference type="PROSITE" id="PS00036">
    <property type="entry name" value="BZIP_BASIC"/>
    <property type="match status" value="1"/>
</dbReference>
<evidence type="ECO:0000256" key="1">
    <source>
        <dbReference type="SAM" id="MobiDB-lite"/>
    </source>
</evidence>
<feature type="region of interest" description="Disordered" evidence="1">
    <location>
        <begin position="177"/>
        <end position="196"/>
    </location>
</feature>
<dbReference type="AlphaFoldDB" id="A0A6A6CKC6"/>
<dbReference type="SUPFAM" id="SSF57959">
    <property type="entry name" value="Leucine zipper domain"/>
    <property type="match status" value="1"/>
</dbReference>
<sequence length="196" mass="22140">MSVASDLQIEGYTQGTGKFDQGQDIGYEDRTIAYMSPYTYPGSSLEDWPWSYPDGFAQATSSTWNDDQELDNSTPEEVATSTHSNSPSFDPPGSQSVLTQSEKTAKQLRRKAQNRESQRNFRRRKEQSLRQANETIVQLQNQSKDQQREIVRSTGLLQQTRIEVQTLRSILTPRMAESSGGADFYDNTWATGKPLT</sequence>
<feature type="compositionally biased region" description="Polar residues" evidence="1">
    <location>
        <begin position="59"/>
        <end position="102"/>
    </location>
</feature>
<feature type="domain" description="BZIP" evidence="2">
    <location>
        <begin position="109"/>
        <end position="124"/>
    </location>
</feature>
<reference evidence="3" key="1">
    <citation type="journal article" date="2020" name="Stud. Mycol.">
        <title>101 Dothideomycetes genomes: a test case for predicting lifestyles and emergence of pathogens.</title>
        <authorList>
            <person name="Haridas S."/>
            <person name="Albert R."/>
            <person name="Binder M."/>
            <person name="Bloem J."/>
            <person name="Labutti K."/>
            <person name="Salamov A."/>
            <person name="Andreopoulos B."/>
            <person name="Baker S."/>
            <person name="Barry K."/>
            <person name="Bills G."/>
            <person name="Bluhm B."/>
            <person name="Cannon C."/>
            <person name="Castanera R."/>
            <person name="Culley D."/>
            <person name="Daum C."/>
            <person name="Ezra D."/>
            <person name="Gonzalez J."/>
            <person name="Henrissat B."/>
            <person name="Kuo A."/>
            <person name="Liang C."/>
            <person name="Lipzen A."/>
            <person name="Lutzoni F."/>
            <person name="Magnuson J."/>
            <person name="Mondo S."/>
            <person name="Nolan M."/>
            <person name="Ohm R."/>
            <person name="Pangilinan J."/>
            <person name="Park H.-J."/>
            <person name="Ramirez L."/>
            <person name="Alfaro M."/>
            <person name="Sun H."/>
            <person name="Tritt A."/>
            <person name="Yoshinaga Y."/>
            <person name="Zwiers L.-H."/>
            <person name="Turgeon B."/>
            <person name="Goodwin S."/>
            <person name="Spatafora J."/>
            <person name="Crous P."/>
            <person name="Grigoriev I."/>
        </authorList>
    </citation>
    <scope>NUCLEOTIDE SEQUENCE</scope>
    <source>
        <strain evidence="3">ATCC 36951</strain>
    </source>
</reference>
<name>A0A6A6CKC6_ZASCE</name>
<protein>
    <recommendedName>
        <fullName evidence="2">BZIP domain-containing protein</fullName>
    </recommendedName>
</protein>
<dbReference type="GeneID" id="54565858"/>
<dbReference type="Gene3D" id="1.20.5.170">
    <property type="match status" value="1"/>
</dbReference>
<keyword evidence="4" id="KW-1185">Reference proteome</keyword>